<dbReference type="AlphaFoldDB" id="A0A7X2NSH3"/>
<feature type="region of interest" description="Disordered" evidence="1">
    <location>
        <begin position="195"/>
        <end position="237"/>
    </location>
</feature>
<gene>
    <name evidence="4" type="ORF">FYJ51_06920</name>
</gene>
<accession>A0A7X2NSH3</accession>
<evidence type="ECO:0000313" key="4">
    <source>
        <dbReference type="EMBL" id="MSS58635.1"/>
    </source>
</evidence>
<keyword evidence="2" id="KW-0732">Signal</keyword>
<name>A0A7X2NSH3_9FIRM</name>
<dbReference type="Pfam" id="PF05257">
    <property type="entry name" value="CHAP"/>
    <property type="match status" value="1"/>
</dbReference>
<feature type="domain" description="Peptidase C51" evidence="3">
    <location>
        <begin position="45"/>
        <end position="118"/>
    </location>
</feature>
<dbReference type="Proteomes" id="UP000461880">
    <property type="component" value="Unassembled WGS sequence"/>
</dbReference>
<comment type="caution">
    <text evidence="4">The sequence shown here is derived from an EMBL/GenBank/DDBJ whole genome shotgun (WGS) entry which is preliminary data.</text>
</comment>
<sequence>MKKLLKTIFAAGISLFLLAGTQPSFAFINAEEGDGITTYTAGNPYYGGWSNCTWSAWQLVYQSTGYALPSLGNAGEWFYNAMMMGYEVSQTPRANSVGVWTSHVVYITQYDADSNMLYMQEGGFLGGYNEGWIAANSSRSGQGFLGYIYIPTDGYTPVAISWDDQAAIAKAYQQATQPQEQSAVSVTEDEVTEIEKDVVRVDDAQSDETAKKEDQQAAAEVKAEDKQQTSSEKLKLY</sequence>
<feature type="signal peptide" evidence="2">
    <location>
        <begin position="1"/>
        <end position="26"/>
    </location>
</feature>
<dbReference type="RefSeq" id="WP_154504473.1">
    <property type="nucleotide sequence ID" value="NZ_VUMN01000014.1"/>
</dbReference>
<evidence type="ECO:0000313" key="5">
    <source>
        <dbReference type="Proteomes" id="UP000461880"/>
    </source>
</evidence>
<reference evidence="4 5" key="1">
    <citation type="submission" date="2019-08" db="EMBL/GenBank/DDBJ databases">
        <title>In-depth cultivation of the pig gut microbiome towards novel bacterial diversity and tailored functional studies.</title>
        <authorList>
            <person name="Wylensek D."/>
            <person name="Hitch T.C.A."/>
            <person name="Clavel T."/>
        </authorList>
    </citation>
    <scope>NUCLEOTIDE SEQUENCE [LARGE SCALE GENOMIC DNA]</scope>
    <source>
        <strain evidence="4 5">Oil+RF-744-GAM-WT-6</strain>
    </source>
</reference>
<evidence type="ECO:0000256" key="2">
    <source>
        <dbReference type="SAM" id="SignalP"/>
    </source>
</evidence>
<feature type="chain" id="PRO_5031363746" evidence="2">
    <location>
        <begin position="27"/>
        <end position="237"/>
    </location>
</feature>
<dbReference type="Gene3D" id="3.90.1720.10">
    <property type="entry name" value="endopeptidase domain like (from Nostoc punctiforme)"/>
    <property type="match status" value="1"/>
</dbReference>
<keyword evidence="5" id="KW-1185">Reference proteome</keyword>
<organism evidence="4 5">
    <name type="scientific">Stecheria intestinalis</name>
    <dbReference type="NCBI Taxonomy" id="2606630"/>
    <lineage>
        <taxon>Bacteria</taxon>
        <taxon>Bacillati</taxon>
        <taxon>Bacillota</taxon>
        <taxon>Erysipelotrichia</taxon>
        <taxon>Erysipelotrichales</taxon>
        <taxon>Erysipelotrichaceae</taxon>
        <taxon>Stecheria</taxon>
    </lineage>
</organism>
<dbReference type="EMBL" id="VUMN01000014">
    <property type="protein sequence ID" value="MSS58635.1"/>
    <property type="molecule type" value="Genomic_DNA"/>
</dbReference>
<evidence type="ECO:0000256" key="1">
    <source>
        <dbReference type="SAM" id="MobiDB-lite"/>
    </source>
</evidence>
<dbReference type="InterPro" id="IPR007921">
    <property type="entry name" value="CHAP_dom"/>
</dbReference>
<dbReference type="SUPFAM" id="SSF54001">
    <property type="entry name" value="Cysteine proteinases"/>
    <property type="match status" value="1"/>
</dbReference>
<protein>
    <submittedName>
        <fullName evidence="4">CHAP domain-containing protein</fullName>
    </submittedName>
</protein>
<proteinExistence type="predicted"/>
<dbReference type="InterPro" id="IPR038765">
    <property type="entry name" value="Papain-like_cys_pep_sf"/>
</dbReference>
<evidence type="ECO:0000259" key="3">
    <source>
        <dbReference type="Pfam" id="PF05257"/>
    </source>
</evidence>